<feature type="domain" description="EngB-type G" evidence="11">
    <location>
        <begin position="22"/>
        <end position="195"/>
    </location>
</feature>
<protein>
    <recommendedName>
        <fullName evidence="10">Probable GTP-binding protein EngB</fullName>
    </recommendedName>
</protein>
<evidence type="ECO:0000256" key="10">
    <source>
        <dbReference type="HAMAP-Rule" id="MF_00321"/>
    </source>
</evidence>
<dbReference type="KEGG" id="pmic:NW74_02840"/>
<evidence type="ECO:0000256" key="9">
    <source>
        <dbReference type="ARBA" id="ARBA00023306"/>
    </source>
</evidence>
<evidence type="ECO:0000256" key="5">
    <source>
        <dbReference type="ARBA" id="ARBA00022741"/>
    </source>
</evidence>
<keyword evidence="13" id="KW-1185">Reference proteome</keyword>
<dbReference type="Gene3D" id="3.40.50.300">
    <property type="entry name" value="P-loop containing nucleotide triphosphate hydrolases"/>
    <property type="match status" value="1"/>
</dbReference>
<evidence type="ECO:0000256" key="2">
    <source>
        <dbReference type="ARBA" id="ARBA00009638"/>
    </source>
</evidence>
<keyword evidence="7 10" id="KW-0342">GTP-binding</keyword>
<keyword evidence="4" id="KW-0479">Metal-binding</keyword>
<comment type="function">
    <text evidence="10">Necessary for normal cell division and for the maintenance of normal septation.</text>
</comment>
<dbReference type="PANTHER" id="PTHR11649">
    <property type="entry name" value="MSS1/TRME-RELATED GTP-BINDING PROTEIN"/>
    <property type="match status" value="1"/>
</dbReference>
<dbReference type="SUPFAM" id="SSF52540">
    <property type="entry name" value="P-loop containing nucleoside triphosphate hydrolases"/>
    <property type="match status" value="1"/>
</dbReference>
<evidence type="ECO:0000313" key="12">
    <source>
        <dbReference type="EMBL" id="AIZ36345.1"/>
    </source>
</evidence>
<evidence type="ECO:0000256" key="8">
    <source>
        <dbReference type="ARBA" id="ARBA00023210"/>
    </source>
</evidence>
<accession>A0A0B4S0T2</accession>
<dbReference type="InterPro" id="IPR027417">
    <property type="entry name" value="P-loop_NTPase"/>
</dbReference>
<organism evidence="12 13">
    <name type="scientific">Parvimonas micra</name>
    <dbReference type="NCBI Taxonomy" id="33033"/>
    <lineage>
        <taxon>Bacteria</taxon>
        <taxon>Bacillati</taxon>
        <taxon>Bacillota</taxon>
        <taxon>Tissierellia</taxon>
        <taxon>Tissierellales</taxon>
        <taxon>Peptoniphilaceae</taxon>
        <taxon>Parvimonas</taxon>
    </lineage>
</organism>
<evidence type="ECO:0000313" key="13">
    <source>
        <dbReference type="Proteomes" id="UP000031386"/>
    </source>
</evidence>
<keyword evidence="9 10" id="KW-0131">Cell cycle</keyword>
<dbReference type="GO" id="GO:0046872">
    <property type="term" value="F:metal ion binding"/>
    <property type="evidence" value="ECO:0007669"/>
    <property type="project" value="UniProtKB-KW"/>
</dbReference>
<evidence type="ECO:0000256" key="3">
    <source>
        <dbReference type="ARBA" id="ARBA00022618"/>
    </source>
</evidence>
<dbReference type="GO" id="GO:0005525">
    <property type="term" value="F:GTP binding"/>
    <property type="evidence" value="ECO:0007669"/>
    <property type="project" value="UniProtKB-UniRule"/>
</dbReference>
<dbReference type="Proteomes" id="UP000031386">
    <property type="component" value="Chromosome"/>
</dbReference>
<keyword evidence="8 10" id="KW-0717">Septation</keyword>
<dbReference type="PROSITE" id="PS51706">
    <property type="entry name" value="G_ENGB"/>
    <property type="match status" value="1"/>
</dbReference>
<dbReference type="RefSeq" id="WP_041953737.1">
    <property type="nucleotide sequence ID" value="NZ_CP009761.1"/>
</dbReference>
<evidence type="ECO:0000256" key="4">
    <source>
        <dbReference type="ARBA" id="ARBA00022723"/>
    </source>
</evidence>
<dbReference type="PANTHER" id="PTHR11649:SF13">
    <property type="entry name" value="ENGB-TYPE G DOMAIN-CONTAINING PROTEIN"/>
    <property type="match status" value="1"/>
</dbReference>
<dbReference type="EMBL" id="CP009761">
    <property type="protein sequence ID" value="AIZ36345.1"/>
    <property type="molecule type" value="Genomic_DNA"/>
</dbReference>
<dbReference type="InterPro" id="IPR019987">
    <property type="entry name" value="GTP-bd_ribosome_bio_YsxC"/>
</dbReference>
<dbReference type="GO" id="GO:0000917">
    <property type="term" value="P:division septum assembly"/>
    <property type="evidence" value="ECO:0007669"/>
    <property type="project" value="UniProtKB-KW"/>
</dbReference>
<gene>
    <name evidence="10" type="primary">engB</name>
    <name evidence="12" type="ORF">NW74_02840</name>
</gene>
<keyword evidence="3 10" id="KW-0132">Cell division</keyword>
<evidence type="ECO:0000259" key="11">
    <source>
        <dbReference type="PROSITE" id="PS51706"/>
    </source>
</evidence>
<sequence length="196" mass="22229">MKIISSELEQIAAIISQYPDSNLKEVAFAGRSNVGKSSFINAFINRKNLARTSSKPGKTRTVNFYKINNSFRLVDLPGYGYAQVSKSEKEKWGVIIETYLSNRENLCEVILIVDIRHAPSKEDVMMYNWLLEYGFSGYVIATKADKISKGQWNKHLKVVRETLGIKDMNLVIPFSSDSKANLETVHNKIEEILSCE</sequence>
<comment type="similarity">
    <text evidence="2 10">Belongs to the TRAFAC class TrmE-Era-EngA-EngB-Septin-like GTPase superfamily. EngB GTPase family.</text>
</comment>
<dbReference type="NCBIfam" id="TIGR03598">
    <property type="entry name" value="GTPase_YsxC"/>
    <property type="match status" value="1"/>
</dbReference>
<dbReference type="CDD" id="cd01876">
    <property type="entry name" value="YihA_EngB"/>
    <property type="match status" value="1"/>
</dbReference>
<keyword evidence="5 10" id="KW-0547">Nucleotide-binding</keyword>
<dbReference type="OrthoDB" id="9804921at2"/>
<comment type="cofactor">
    <cofactor evidence="1">
        <name>Mg(2+)</name>
        <dbReference type="ChEBI" id="CHEBI:18420"/>
    </cofactor>
</comment>
<dbReference type="HAMAP" id="MF_00321">
    <property type="entry name" value="GTPase_EngB"/>
    <property type="match status" value="1"/>
</dbReference>
<dbReference type="STRING" id="33033.NW74_02840"/>
<dbReference type="Pfam" id="PF01926">
    <property type="entry name" value="MMR_HSR1"/>
    <property type="match status" value="1"/>
</dbReference>
<dbReference type="AlphaFoldDB" id="A0A0B4S0T2"/>
<keyword evidence="6" id="KW-0460">Magnesium</keyword>
<proteinExistence type="inferred from homology"/>
<name>A0A0B4S0T2_9FIRM</name>
<evidence type="ECO:0000256" key="6">
    <source>
        <dbReference type="ARBA" id="ARBA00022842"/>
    </source>
</evidence>
<dbReference type="FunFam" id="3.40.50.300:FF:000098">
    <property type="entry name" value="Probable GTP-binding protein EngB"/>
    <property type="match status" value="1"/>
</dbReference>
<reference evidence="12 13" key="1">
    <citation type="submission" date="2014-10" db="EMBL/GenBank/DDBJ databases">
        <title>Complete genome sequence of Parvimonas micra KCOM 1535 (= ChDC B708).</title>
        <authorList>
            <person name="Kook J.-K."/>
            <person name="Park S.-N."/>
            <person name="Lim Y.K."/>
            <person name="Roh H."/>
        </authorList>
    </citation>
    <scope>NUCLEOTIDE SEQUENCE [LARGE SCALE GENOMIC DNA]</scope>
    <source>
        <strain evidence="13">KCOM 1535 / ChDC B708</strain>
    </source>
</reference>
<dbReference type="InterPro" id="IPR006073">
    <property type="entry name" value="GTP-bd"/>
</dbReference>
<dbReference type="GO" id="GO:0005829">
    <property type="term" value="C:cytosol"/>
    <property type="evidence" value="ECO:0007669"/>
    <property type="project" value="TreeGrafter"/>
</dbReference>
<evidence type="ECO:0000256" key="1">
    <source>
        <dbReference type="ARBA" id="ARBA00001946"/>
    </source>
</evidence>
<dbReference type="InterPro" id="IPR030393">
    <property type="entry name" value="G_ENGB_dom"/>
</dbReference>
<evidence type="ECO:0000256" key="7">
    <source>
        <dbReference type="ARBA" id="ARBA00023134"/>
    </source>
</evidence>